<reference evidence="1 2" key="1">
    <citation type="submission" date="2013-11" db="EMBL/GenBank/DDBJ databases">
        <title>Opisthorchis viverrini - life in the bile duct.</title>
        <authorList>
            <person name="Young N.D."/>
            <person name="Nagarajan N."/>
            <person name="Lin S.J."/>
            <person name="Korhonen P.K."/>
            <person name="Jex A.R."/>
            <person name="Hall R.S."/>
            <person name="Safavi-Hemami H."/>
            <person name="Kaewkong W."/>
            <person name="Bertrand D."/>
            <person name="Gao S."/>
            <person name="Seet Q."/>
            <person name="Wongkham S."/>
            <person name="Teh B.T."/>
            <person name="Wongkham C."/>
            <person name="Intapan P.M."/>
            <person name="Maleewong W."/>
            <person name="Yang X."/>
            <person name="Hu M."/>
            <person name="Wang Z."/>
            <person name="Hofmann A."/>
            <person name="Sternberg P.W."/>
            <person name="Tan P."/>
            <person name="Wang J."/>
            <person name="Gasser R.B."/>
        </authorList>
    </citation>
    <scope>NUCLEOTIDE SEQUENCE [LARGE SCALE GENOMIC DNA]</scope>
</reference>
<gene>
    <name evidence="1" type="ORF">T265_03678</name>
</gene>
<dbReference type="Proteomes" id="UP000054324">
    <property type="component" value="Unassembled WGS sequence"/>
</dbReference>
<dbReference type="EMBL" id="KL596672">
    <property type="protein sequence ID" value="KER29768.1"/>
    <property type="molecule type" value="Genomic_DNA"/>
</dbReference>
<accession>A0A074ZQS9</accession>
<protein>
    <submittedName>
        <fullName evidence="1">Uncharacterized protein</fullName>
    </submittedName>
</protein>
<sequence>MLSDGNSVAVGSELLVGSVAFDTWSDWGVSVRSVPTVSVTECDVVFRSVDTVCSGVNSSVSTVSVMLSGGNSARLPSELLVGSVAFDTWSDWGVSVRSVPTVSSPECDVVFRSVDTVCSGVNSSVSTVSVMLSGGNSVVVGSELLVGSVAFDTWSDWGVSVRSVPTVSVISCVVDSFFTVVVVSVAGAGVDELSNTSVGVLHSSVDCVASVSVCSGVNSSVSTVSVMLSGGNPVVVGSELLVGSVAFDTWSDWGVSVRSVPTVSVISCVVDSFFTVVGVSVAGAGVDELSNTSVGVLHSSVDCVASVSVCSGVNSSVSTVSVMLSGGNSVVVGSELLVGSVAFDTWSDWGVSVRSVPTVSVISCVVDSFFTVVVVSVAGAGVDELSNTSVGVLHSSVDCVASVSVCSGVNSSVSTVSVMLSGGNSVVVGSELLVGSVAFDTWSDWGVSVRSVPTVSVISCVVDSFFTVVVVSVAGAGVDELSNTSVGVLHSSVDCVASVSVCSGVNSSVSTVSVMLSGGNSVVVGSELLVGSVAFDTWSDWGVSVRSVPTVSVISCVVDSFFTVVVVSVAGAGVDELSNTSVGVLHSSVDCVASVSVCSGVNSSVSTVSVMLSGGNSVVVGSELLVGSVAFDTWSDWGVSVRSVPTVSVISCVVDSFFTVVVVSVAGAGVDELSNTSVGVLHSSVDCVASVSVCSGVNSSVSTVSVMLSGGNSVVVGSELLVGSVAFDTWSDWGVSVRSVPTVSVISCVVDSFFTVVVVSVAGAGVDELSNTSVGVLHSSVDCVASVSVCSGVNSSVSTVSVMLSGGNSVVVGSELLVGSVAFDTWSDWGVSVRSVPTVSVISCVVDSFFTVVVVSVAGAGVDELSNTSVGVLHSSVDCVASVSVCSGVNSSVSTVSVMLSGGNSVVVGSELLVGSVAFDTWSDWGVSVRSVPTVSVISCVVDSFFTVVVVSVAGAGVDELSNTSVGVLHSSVDCVASVSVCSGVNSSVSTVSVMLSGGNSVVVGSELLVGSVAFDTWSDWGVSVRSVPTVSVISCVVDSFFTVVVVSVAGAGVDELSNTSVGVLHSSVDCVASVSVCSGVNSSVSTVSVMLSGGNSVVVGSELLVGSVAFDTWSDWGVSVRSVPTVSVISCVVDSFFTVVVVSVAGAGVDELSNTSVGVLHSSVDCVASVSVCSGVNSSVSTVSVMLSGGNSVVVGSELLVGSVAFDTWSDWGVSVRSVPTVSVISCVVDSFFTVVVVSVAGAGVDELSNTSVGVLHSSVDCVASVSVCSGVNSSVSTVSVMLSGGNSVVVGSELLVGSVAFDTWSDWGVSVRSVPTVSVISCVVDSFFTVVVVSVAGAGVDELSNTSVGVLHSSVDCVASVSVCSGVNSSVSTVSVMLSGGNSVVVGSELLVGSVAFDTWSDWGVSVRSVPTVSVISCVVDSFFTVVVVSVAGAGVDELSNTSVGVLHSSVDCVASVSVCSGVNSSVSTVSVMLSGGNSVVVGSELLVGSVAFDTWSDWGVSVRSVPTVSVISCVVDSFFTVVVVSVAGAGVDELSNTSVGVLHSSVDCVASVSVCSGVNSSVSTVSVMLSGGNSVVVGSELLVGSVAFDTWSDWGVSVRSVPTVSVISCVVDSFFTVVVVSVAGAGVDELSNTSVGVLHSSVDCVASVSVCSGVNSSVSTVSVMLSGGNSVVVGSELLVGSVAFDTWSDWGVSVRSVPTVSVISCVVDSFFTVVVVSVAGAGVDELSNTSVGVLHSSVDCVASVSVCSGVNSSVSTVSVMLSGGNSVVVGSELLVGSVAFDTWSDWGVSVRSVPTVSVISCVVDSFFTVVVVSVAGAGVDELSNTSVGVLHSSVDCVASVSVCSGVNSSVSTVSVMLSGGNSVVVGSELLVGSVAFDTWSDWGVSVRSVPTVSVISCVVDSFFTVVVVSVAGAGVDELSNTSVGVLHSSVDCVASVSVCSGVNSSVSTVSVMLSGGNSVVVGSELLVGSVAFDTWSDWGVSVRSVPTVSVISCVVDSFFTVVVVSVAGAGVDELSNTSVGVLHSSVDCVASVSVCSGVNSSVSTVSVMLSGGNSVVVGSELLVGSVAFDTWSDWGVSVRSVPTVSVISCVVDSFFTVVVVSVAGAGVDELSNTSVGVLHSSVDCVASVSVCSGVNSSVSTVSVMLSGGNSVVVGSELLVGSVAFDTWSDWGVSVRSVPTVSVISCVVDSFFTVVVVSVAGAGVDELSNTSVGVLHSSVDCVASVSVCSGVNSSVSTVSVMLSGGNSVVVGSELLVGSVAFDTWSDWGVSVRSVPTVSVISCVVDSFFTVVVVSVAGAGVDELSNTSVGVLHSSVDCVASVSVCSGVNSSVSTVSVMLSGGNSVVVGSELLVGSVAFDTWSDWGVSVRSVPTVSVISCVVDSFFTVVVVSVAGAGVDELSNTSVGVLHSSVDCVASVSVCSGVNSSVSTVSVMLSGGNSVVVGSELLVGSVAFDTWSDWGVSVRSVPTVSVISCVVDSFFTVVVVSVAGAGVDELSNTSVGVLHSSVDCVASVSVCSGVNSSVSTVSVMLSGGNSVVVGSELLVGSVAFDTWSDWGVSVRSVPTVSVISCVVDSFFTVVVVSVAGAGVDELSNTSVGVLHSSVDCVASVSVCSGVNSSVSTVSVMLSGGNSVVVGSELLVGSVAFDTWSDWGVSVRSVPTVSVISCVVDSFFTVVVVSVAGAGVDELSNTSVGVLHSSVDCVASVSVCSGVNSSVSTVSVMLSGGNSVVVGSELLVGSVAFDTWSDWGVSVRSVPTVSVISCVVDSFFTVVVVSVAGAGVDELSNTSVGVLHSSVDCVASVSVCSGVNSSVSTVSVMLSGGNSVVVGSELLVGSVAFDTWSDWGVSVRSVPTVSVISCVVDSFFTVVVVSVAGAGVDELSNTSVGVLHSSVDCVASVSVCSGVNSSVSTVSVMLSGGNSVVVDAERMVVSLPGIPSVLCVLWR</sequence>
<keyword evidence="2" id="KW-1185">Reference proteome</keyword>
<dbReference type="GeneID" id="20317865"/>
<proteinExistence type="predicted"/>
<evidence type="ECO:0000313" key="1">
    <source>
        <dbReference type="EMBL" id="KER29768.1"/>
    </source>
</evidence>
<dbReference type="KEGG" id="ovi:T265_03678"/>
<evidence type="ECO:0000313" key="2">
    <source>
        <dbReference type="Proteomes" id="UP000054324"/>
    </source>
</evidence>
<dbReference type="RefSeq" id="XP_009166484.1">
    <property type="nucleotide sequence ID" value="XM_009168220.1"/>
</dbReference>
<name>A0A074ZQS9_OPIVI</name>
<organism evidence="1 2">
    <name type="scientific">Opisthorchis viverrini</name>
    <name type="common">Southeast Asian liver fluke</name>
    <dbReference type="NCBI Taxonomy" id="6198"/>
    <lineage>
        <taxon>Eukaryota</taxon>
        <taxon>Metazoa</taxon>
        <taxon>Spiralia</taxon>
        <taxon>Lophotrochozoa</taxon>
        <taxon>Platyhelminthes</taxon>
        <taxon>Trematoda</taxon>
        <taxon>Digenea</taxon>
        <taxon>Opisthorchiida</taxon>
        <taxon>Opisthorchiata</taxon>
        <taxon>Opisthorchiidae</taxon>
        <taxon>Opisthorchis</taxon>
    </lineage>
</organism>
<dbReference type="CTD" id="20317865"/>